<protein>
    <recommendedName>
        <fullName evidence="3">ADP-ribosylation/crystallin J1</fullName>
    </recommendedName>
</protein>
<evidence type="ECO:0008006" key="3">
    <source>
        <dbReference type="Google" id="ProtNLM"/>
    </source>
</evidence>
<sequence length="117" mass="13673">MPETIFLYRPVNQQELDLIAGSGWKSFPPRLPEQPIFYPVLNEEYAVQISRDWNVPYYGVGYVVRFAVDTDYLKQFAVENVGDPMHNELWVPAEQLVEFNQHIDGPIEVIAEFRRSQ</sequence>
<proteinExistence type="predicted"/>
<dbReference type="AlphaFoldDB" id="A0A9X2AIG6"/>
<dbReference type="Proteomes" id="UP001139193">
    <property type="component" value="Unassembled WGS sequence"/>
</dbReference>
<reference evidence="1" key="1">
    <citation type="submission" date="2022-03" db="EMBL/GenBank/DDBJ databases">
        <title>Bacterial whole genome sequence for Hymenobacter sp. DH14.</title>
        <authorList>
            <person name="Le V."/>
        </authorList>
    </citation>
    <scope>NUCLEOTIDE SEQUENCE</scope>
    <source>
        <strain evidence="1">DH14</strain>
    </source>
</reference>
<accession>A0A9X2AIG6</accession>
<dbReference type="RefSeq" id="WP_241936009.1">
    <property type="nucleotide sequence ID" value="NZ_JALBGC010000003.1"/>
</dbReference>
<dbReference type="EMBL" id="JALBGC010000003">
    <property type="protein sequence ID" value="MCI1187734.1"/>
    <property type="molecule type" value="Genomic_DNA"/>
</dbReference>
<keyword evidence="2" id="KW-1185">Reference proteome</keyword>
<organism evidence="1 2">
    <name type="scientific">Hymenobacter cyanobacteriorum</name>
    <dbReference type="NCBI Taxonomy" id="2926463"/>
    <lineage>
        <taxon>Bacteria</taxon>
        <taxon>Pseudomonadati</taxon>
        <taxon>Bacteroidota</taxon>
        <taxon>Cytophagia</taxon>
        <taxon>Cytophagales</taxon>
        <taxon>Hymenobacteraceae</taxon>
        <taxon>Hymenobacter</taxon>
    </lineage>
</organism>
<evidence type="ECO:0000313" key="2">
    <source>
        <dbReference type="Proteomes" id="UP001139193"/>
    </source>
</evidence>
<gene>
    <name evidence="1" type="ORF">MON38_09905</name>
</gene>
<comment type="caution">
    <text evidence="1">The sequence shown here is derived from an EMBL/GenBank/DDBJ whole genome shotgun (WGS) entry which is preliminary data.</text>
</comment>
<evidence type="ECO:0000313" key="1">
    <source>
        <dbReference type="EMBL" id="MCI1187734.1"/>
    </source>
</evidence>
<name>A0A9X2AIG6_9BACT</name>